<feature type="transmembrane region" description="Helical" evidence="4">
    <location>
        <begin position="32"/>
        <end position="56"/>
    </location>
</feature>
<feature type="transmembrane region" description="Helical" evidence="4">
    <location>
        <begin position="189"/>
        <end position="209"/>
    </location>
</feature>
<dbReference type="PROSITE" id="PS50850">
    <property type="entry name" value="MFS"/>
    <property type="match status" value="1"/>
</dbReference>
<dbReference type="InterPro" id="IPR011701">
    <property type="entry name" value="MFS"/>
</dbReference>
<dbReference type="Gene3D" id="1.20.1250.20">
    <property type="entry name" value="MFS general substrate transporter like domains"/>
    <property type="match status" value="2"/>
</dbReference>
<feature type="transmembrane region" description="Helical" evidence="4">
    <location>
        <begin position="100"/>
        <end position="118"/>
    </location>
</feature>
<feature type="transmembrane region" description="Helical" evidence="4">
    <location>
        <begin position="159"/>
        <end position="183"/>
    </location>
</feature>
<evidence type="ECO:0000256" key="2">
    <source>
        <dbReference type="ARBA" id="ARBA00022989"/>
    </source>
</evidence>
<keyword evidence="7" id="KW-1185">Reference proteome</keyword>
<dbReference type="AlphaFoldDB" id="A0AA41YV87"/>
<protein>
    <submittedName>
        <fullName evidence="6">MFS transporter</fullName>
    </submittedName>
</protein>
<dbReference type="PANTHER" id="PTHR11360:SF290">
    <property type="entry name" value="MONOCARBOXYLATE MFS PERMEASE"/>
    <property type="match status" value="1"/>
</dbReference>
<feature type="transmembrane region" description="Helical" evidence="4">
    <location>
        <begin position="273"/>
        <end position="292"/>
    </location>
</feature>
<dbReference type="InterPro" id="IPR020846">
    <property type="entry name" value="MFS_dom"/>
</dbReference>
<dbReference type="GO" id="GO:0022857">
    <property type="term" value="F:transmembrane transporter activity"/>
    <property type="evidence" value="ECO:0007669"/>
    <property type="project" value="InterPro"/>
</dbReference>
<dbReference type="CDD" id="cd17355">
    <property type="entry name" value="MFS_YcxA_like"/>
    <property type="match status" value="1"/>
</dbReference>
<dbReference type="RefSeq" id="WP_282584196.1">
    <property type="nucleotide sequence ID" value="NZ_JAMOIM010000003.1"/>
</dbReference>
<evidence type="ECO:0000313" key="7">
    <source>
        <dbReference type="Proteomes" id="UP001165667"/>
    </source>
</evidence>
<dbReference type="InterPro" id="IPR050327">
    <property type="entry name" value="Proton-linked_MCT"/>
</dbReference>
<keyword evidence="2 4" id="KW-1133">Transmembrane helix</keyword>
<feature type="transmembrane region" description="Helical" evidence="4">
    <location>
        <begin position="124"/>
        <end position="147"/>
    </location>
</feature>
<feature type="transmembrane region" description="Helical" evidence="4">
    <location>
        <begin position="363"/>
        <end position="385"/>
    </location>
</feature>
<feature type="transmembrane region" description="Helical" evidence="4">
    <location>
        <begin position="304"/>
        <end position="324"/>
    </location>
</feature>
<organism evidence="6 7">
    <name type="scientific">Lichenifustis flavocetrariae</name>
    <dbReference type="NCBI Taxonomy" id="2949735"/>
    <lineage>
        <taxon>Bacteria</taxon>
        <taxon>Pseudomonadati</taxon>
        <taxon>Pseudomonadota</taxon>
        <taxon>Alphaproteobacteria</taxon>
        <taxon>Hyphomicrobiales</taxon>
        <taxon>Lichenihabitantaceae</taxon>
        <taxon>Lichenifustis</taxon>
    </lineage>
</organism>
<name>A0AA41YV87_9HYPH</name>
<proteinExistence type="predicted"/>
<feature type="domain" description="Major facilitator superfamily (MFS) profile" evidence="5">
    <location>
        <begin position="34"/>
        <end position="426"/>
    </location>
</feature>
<keyword evidence="3 4" id="KW-0472">Membrane</keyword>
<dbReference type="SUPFAM" id="SSF103473">
    <property type="entry name" value="MFS general substrate transporter"/>
    <property type="match status" value="1"/>
</dbReference>
<evidence type="ECO:0000256" key="4">
    <source>
        <dbReference type="SAM" id="Phobius"/>
    </source>
</evidence>
<evidence type="ECO:0000256" key="3">
    <source>
        <dbReference type="ARBA" id="ARBA00023136"/>
    </source>
</evidence>
<feature type="transmembrane region" description="Helical" evidence="4">
    <location>
        <begin position="238"/>
        <end position="261"/>
    </location>
</feature>
<dbReference type="Proteomes" id="UP001165667">
    <property type="component" value="Unassembled WGS sequence"/>
</dbReference>
<feature type="transmembrane region" description="Helical" evidence="4">
    <location>
        <begin position="330"/>
        <end position="351"/>
    </location>
</feature>
<evidence type="ECO:0000313" key="6">
    <source>
        <dbReference type="EMBL" id="MCW6507841.1"/>
    </source>
</evidence>
<accession>A0AA41YV87</accession>
<keyword evidence="1 4" id="KW-0812">Transmembrane</keyword>
<dbReference type="Pfam" id="PF07690">
    <property type="entry name" value="MFS_1"/>
    <property type="match status" value="1"/>
</dbReference>
<feature type="transmembrane region" description="Helical" evidence="4">
    <location>
        <begin position="397"/>
        <end position="418"/>
    </location>
</feature>
<evidence type="ECO:0000259" key="5">
    <source>
        <dbReference type="PROSITE" id="PS50850"/>
    </source>
</evidence>
<reference evidence="6" key="1">
    <citation type="submission" date="2022-05" db="EMBL/GenBank/DDBJ databases">
        <authorList>
            <person name="Pankratov T."/>
        </authorList>
    </citation>
    <scope>NUCLEOTIDE SEQUENCE</scope>
    <source>
        <strain evidence="6">BP6-180914</strain>
    </source>
</reference>
<dbReference type="EMBL" id="JAMOIM010000003">
    <property type="protein sequence ID" value="MCW6507841.1"/>
    <property type="molecule type" value="Genomic_DNA"/>
</dbReference>
<comment type="caution">
    <text evidence="6">The sequence shown here is derived from an EMBL/GenBank/DDBJ whole genome shotgun (WGS) entry which is preliminary data.</text>
</comment>
<sequence>MAGSSPLPGGGKVPAGWLAGLKAEGGRDGCRATAASALGVGVGLLGLPLLTIGLFMAPLHQEFGWSRAQIAGASTCINLATICAAPFVGRLCDRVGVRPVALASLAALTIGYLALAAMNGSLLAYYITWLLMAGGGVGTSGIVWTRAVGTFFERYRGRALGLALTGTAFAALLAPPLIGAIIASLGWRVGYAALGAVTLATIPITVLFFGERREVGVRLGRLNGHSGVELGEAVRSRAFWVIGMSVFFAVLGMGSYLVHFVPLAIDLGVSPGTARGLFAVIGLSMLFGRVAVGTLLDRLNPTRLSAVTLAVPALASLLLASHAVQPLGAMTVAAIILGLSAGAEVDILSFLVARYFGLRAYGAIYGCELMFFAAGSGIGGLLTGAVRDAVGSYEPALIGGVAVFTLAGLTILLLDVLAQPVRAAREA</sequence>
<dbReference type="InterPro" id="IPR036259">
    <property type="entry name" value="MFS_trans_sf"/>
</dbReference>
<dbReference type="PANTHER" id="PTHR11360">
    <property type="entry name" value="MONOCARBOXYLATE TRANSPORTER"/>
    <property type="match status" value="1"/>
</dbReference>
<gene>
    <name evidence="6" type="ORF">M8523_07385</name>
</gene>
<evidence type="ECO:0000256" key="1">
    <source>
        <dbReference type="ARBA" id="ARBA00022692"/>
    </source>
</evidence>
<feature type="transmembrane region" description="Helical" evidence="4">
    <location>
        <begin position="68"/>
        <end position="88"/>
    </location>
</feature>